<evidence type="ECO:0000313" key="3">
    <source>
        <dbReference type="Proteomes" id="UP000199347"/>
    </source>
</evidence>
<sequence length="52" mass="5362">MKLPFDGSLAFTAASALLALAAIVAVFLGWQLKSDAIFMSMLVSGLPGCFGI</sequence>
<dbReference type="Proteomes" id="UP000199347">
    <property type="component" value="Unassembled WGS sequence"/>
</dbReference>
<dbReference type="STRING" id="1120955.SAMN03080610_02792"/>
<name>A0A1G5NWX1_AFIMA</name>
<gene>
    <name evidence="2" type="ORF">SAMN03080610_02792</name>
</gene>
<evidence type="ECO:0000256" key="1">
    <source>
        <dbReference type="SAM" id="Phobius"/>
    </source>
</evidence>
<keyword evidence="1" id="KW-0812">Transmembrane</keyword>
<keyword evidence="1" id="KW-1133">Transmembrane helix</keyword>
<keyword evidence="1" id="KW-0472">Membrane</keyword>
<proteinExistence type="predicted"/>
<reference evidence="2 3" key="1">
    <citation type="submission" date="2016-10" db="EMBL/GenBank/DDBJ databases">
        <authorList>
            <person name="de Groot N.N."/>
        </authorList>
    </citation>
    <scope>NUCLEOTIDE SEQUENCE [LARGE SCALE GENOMIC DNA]</scope>
    <source>
        <strain evidence="2 3">DSM 2698</strain>
    </source>
</reference>
<keyword evidence="3" id="KW-1185">Reference proteome</keyword>
<accession>A0A1G5NWX1</accession>
<dbReference type="EMBL" id="FMVW01000007">
    <property type="protein sequence ID" value="SCZ41744.1"/>
    <property type="molecule type" value="Genomic_DNA"/>
</dbReference>
<protein>
    <submittedName>
        <fullName evidence="2">Uncharacterized protein</fullName>
    </submittedName>
</protein>
<dbReference type="RefSeq" id="WP_170130524.1">
    <property type="nucleotide sequence ID" value="NZ_FMVW01000007.1"/>
</dbReference>
<dbReference type="AlphaFoldDB" id="A0A1G5NWX1"/>
<feature type="transmembrane region" description="Helical" evidence="1">
    <location>
        <begin position="12"/>
        <end position="32"/>
    </location>
</feature>
<evidence type="ECO:0000313" key="2">
    <source>
        <dbReference type="EMBL" id="SCZ41744.1"/>
    </source>
</evidence>
<organism evidence="2 3">
    <name type="scientific">Afifella marina DSM 2698</name>
    <dbReference type="NCBI Taxonomy" id="1120955"/>
    <lineage>
        <taxon>Bacteria</taxon>
        <taxon>Pseudomonadati</taxon>
        <taxon>Pseudomonadota</taxon>
        <taxon>Alphaproteobacteria</taxon>
        <taxon>Hyphomicrobiales</taxon>
        <taxon>Afifellaceae</taxon>
        <taxon>Afifella</taxon>
    </lineage>
</organism>